<evidence type="ECO:0000256" key="1">
    <source>
        <dbReference type="ARBA" id="ARBA00005417"/>
    </source>
</evidence>
<dbReference type="AlphaFoldDB" id="A0A8G2FW72"/>
<dbReference type="InterPro" id="IPR027417">
    <property type="entry name" value="P-loop_NTPase"/>
</dbReference>
<dbReference type="PROSITE" id="PS50893">
    <property type="entry name" value="ABC_TRANSPORTER_2"/>
    <property type="match status" value="1"/>
</dbReference>
<dbReference type="SMART" id="SM00382">
    <property type="entry name" value="AAA"/>
    <property type="match status" value="1"/>
</dbReference>
<evidence type="ECO:0000256" key="4">
    <source>
        <dbReference type="ARBA" id="ARBA00022840"/>
    </source>
</evidence>
<dbReference type="GO" id="GO:0005524">
    <property type="term" value="F:ATP binding"/>
    <property type="evidence" value="ECO:0007669"/>
    <property type="project" value="UniProtKB-KW"/>
</dbReference>
<sequence>MNMNNISFNSVSKRFGNFQALKNISFSYDGNGAIGYLGPNGAGKTTSLKILVNLIRPDSGTVMINNINVTKEPVMALKKIGALIETPLPYPYLRVSESLSYVAELRGINKKDIENRIEYYSKKLALPDLNAKISGLSKGQRQRVVFASTLIVDPEILILDEPTSGLDPFERKLFRDVILELKKEKLVFMSSHLLSEVSETCDYVVFINNGSIKASGNIDEISSSFNIKKVIARFIENVDDMMIDKIKNAGYNVSSYDKNSVIIDFDGSDASRARILSDLVKIGNVIYYDVVGSQLEEAYISILQGNNK</sequence>
<proteinExistence type="inferred from homology"/>
<dbReference type="Proteomes" id="UP000192315">
    <property type="component" value="Unassembled WGS sequence"/>
</dbReference>
<dbReference type="CDD" id="cd03230">
    <property type="entry name" value="ABC_DR_subfamily_A"/>
    <property type="match status" value="1"/>
</dbReference>
<dbReference type="InterPro" id="IPR017871">
    <property type="entry name" value="ABC_transporter-like_CS"/>
</dbReference>
<dbReference type="InterPro" id="IPR003439">
    <property type="entry name" value="ABC_transporter-like_ATP-bd"/>
</dbReference>
<evidence type="ECO:0000256" key="3">
    <source>
        <dbReference type="ARBA" id="ARBA00022741"/>
    </source>
</evidence>
<dbReference type="Gene3D" id="3.40.50.300">
    <property type="entry name" value="P-loop containing nucleotide triphosphate hydrolases"/>
    <property type="match status" value="1"/>
</dbReference>
<gene>
    <name evidence="6" type="ORF">SAMN02745355_0526</name>
</gene>
<feature type="domain" description="ABC transporter" evidence="5">
    <location>
        <begin position="6"/>
        <end position="234"/>
    </location>
</feature>
<dbReference type="PANTHER" id="PTHR42711:SF5">
    <property type="entry name" value="ABC TRANSPORTER ATP-BINDING PROTEIN NATA"/>
    <property type="match status" value="1"/>
</dbReference>
<comment type="similarity">
    <text evidence="1">Belongs to the ABC transporter superfamily.</text>
</comment>
<dbReference type="EMBL" id="FWYE01000001">
    <property type="protein sequence ID" value="SMD30636.1"/>
    <property type="molecule type" value="Genomic_DNA"/>
</dbReference>
<dbReference type="PROSITE" id="PS00211">
    <property type="entry name" value="ABC_TRANSPORTER_1"/>
    <property type="match status" value="1"/>
</dbReference>
<dbReference type="InterPro" id="IPR003593">
    <property type="entry name" value="AAA+_ATPase"/>
</dbReference>
<organism evidence="6 7">
    <name type="scientific">Picrophilus torridus (strain ATCC 700027 / DSM 9790 / JCM 10055 / NBRC 100828 / KAW 2/3)</name>
    <dbReference type="NCBI Taxonomy" id="1122961"/>
    <lineage>
        <taxon>Archaea</taxon>
        <taxon>Methanobacteriati</taxon>
        <taxon>Thermoplasmatota</taxon>
        <taxon>Thermoplasmata</taxon>
        <taxon>Thermoplasmatales</taxon>
        <taxon>Picrophilaceae</taxon>
        <taxon>Picrophilus</taxon>
    </lineage>
</organism>
<keyword evidence="2" id="KW-0813">Transport</keyword>
<keyword evidence="3" id="KW-0547">Nucleotide-binding</keyword>
<evidence type="ECO:0000313" key="7">
    <source>
        <dbReference type="Proteomes" id="UP000192315"/>
    </source>
</evidence>
<reference evidence="6 7" key="1">
    <citation type="submission" date="2017-04" db="EMBL/GenBank/DDBJ databases">
        <authorList>
            <person name="Varghese N."/>
            <person name="Submissions S."/>
        </authorList>
    </citation>
    <scope>NUCLEOTIDE SEQUENCE [LARGE SCALE GENOMIC DNA]</scope>
    <source>
        <strain evidence="6 7">DSM 9789</strain>
    </source>
</reference>
<name>A0A8G2FW72_PICTO</name>
<protein>
    <submittedName>
        <fullName evidence="6">ABC-2 type transport system ATP-binding protein</fullName>
    </submittedName>
</protein>
<dbReference type="SUPFAM" id="SSF52540">
    <property type="entry name" value="P-loop containing nucleoside triphosphate hydrolases"/>
    <property type="match status" value="1"/>
</dbReference>
<dbReference type="PANTHER" id="PTHR42711">
    <property type="entry name" value="ABC TRANSPORTER ATP-BINDING PROTEIN"/>
    <property type="match status" value="1"/>
</dbReference>
<comment type="caution">
    <text evidence="6">The sequence shown here is derived from an EMBL/GenBank/DDBJ whole genome shotgun (WGS) entry which is preliminary data.</text>
</comment>
<accession>A0A8G2FW72</accession>
<dbReference type="Pfam" id="PF00005">
    <property type="entry name" value="ABC_tran"/>
    <property type="match status" value="1"/>
</dbReference>
<dbReference type="GO" id="GO:0016887">
    <property type="term" value="F:ATP hydrolysis activity"/>
    <property type="evidence" value="ECO:0007669"/>
    <property type="project" value="InterPro"/>
</dbReference>
<keyword evidence="4 6" id="KW-0067">ATP-binding</keyword>
<evidence type="ECO:0000256" key="2">
    <source>
        <dbReference type="ARBA" id="ARBA00022448"/>
    </source>
</evidence>
<evidence type="ECO:0000259" key="5">
    <source>
        <dbReference type="PROSITE" id="PS50893"/>
    </source>
</evidence>
<keyword evidence="7" id="KW-1185">Reference proteome</keyword>
<evidence type="ECO:0000313" key="6">
    <source>
        <dbReference type="EMBL" id="SMD30636.1"/>
    </source>
</evidence>
<dbReference type="InterPro" id="IPR050763">
    <property type="entry name" value="ABC_transporter_ATP-binding"/>
</dbReference>
<dbReference type="RefSeq" id="WP_084272549.1">
    <property type="nucleotide sequence ID" value="NZ_FWYE01000001.1"/>
</dbReference>